<feature type="domain" description="Ketosynthase family 3 (KS3)" evidence="10">
    <location>
        <begin position="856"/>
        <end position="1277"/>
    </location>
</feature>
<evidence type="ECO:0000313" key="12">
    <source>
        <dbReference type="Proteomes" id="UP000247569"/>
    </source>
</evidence>
<evidence type="ECO:0000259" key="9">
    <source>
        <dbReference type="PROSITE" id="PS50075"/>
    </source>
</evidence>
<keyword evidence="2" id="KW-0596">Phosphopantetheine</keyword>
<dbReference type="InterPro" id="IPR036291">
    <property type="entry name" value="NAD(P)-bd_dom_sf"/>
</dbReference>
<dbReference type="GO" id="GO:0031177">
    <property type="term" value="F:phosphopantetheine binding"/>
    <property type="evidence" value="ECO:0007669"/>
    <property type="project" value="InterPro"/>
</dbReference>
<dbReference type="GO" id="GO:0004312">
    <property type="term" value="F:fatty acid synthase activity"/>
    <property type="evidence" value="ECO:0007669"/>
    <property type="project" value="TreeGrafter"/>
</dbReference>
<dbReference type="InterPro" id="IPR036736">
    <property type="entry name" value="ACP-like_sf"/>
</dbReference>
<name>A0A318JRM1_9NOCA</name>
<dbReference type="PANTHER" id="PTHR43775">
    <property type="entry name" value="FATTY ACID SYNTHASE"/>
    <property type="match status" value="1"/>
</dbReference>
<evidence type="ECO:0000256" key="3">
    <source>
        <dbReference type="ARBA" id="ARBA00022553"/>
    </source>
</evidence>
<reference evidence="11 12" key="1">
    <citation type="submission" date="2018-05" db="EMBL/GenBank/DDBJ databases">
        <title>Genomic Encyclopedia of Type Strains, Phase IV (KMG-IV): sequencing the most valuable type-strain genomes for metagenomic binning, comparative biology and taxonomic classification.</title>
        <authorList>
            <person name="Goeker M."/>
        </authorList>
    </citation>
    <scope>NUCLEOTIDE SEQUENCE [LARGE SCALE GENOMIC DNA]</scope>
    <source>
        <strain evidence="11 12">DSM 44704</strain>
    </source>
</reference>
<dbReference type="Pfam" id="PF08659">
    <property type="entry name" value="KR"/>
    <property type="match status" value="1"/>
</dbReference>
<dbReference type="Pfam" id="PF16197">
    <property type="entry name" value="KAsynt_C_assoc"/>
    <property type="match status" value="1"/>
</dbReference>
<keyword evidence="5" id="KW-0276">Fatty acid metabolism</keyword>
<dbReference type="GO" id="GO:0006633">
    <property type="term" value="P:fatty acid biosynthetic process"/>
    <property type="evidence" value="ECO:0007669"/>
    <property type="project" value="InterPro"/>
</dbReference>
<dbReference type="SUPFAM" id="SSF55048">
    <property type="entry name" value="Probable ACP-binding domain of malonyl-CoA ACP transacylase"/>
    <property type="match status" value="1"/>
</dbReference>
<keyword evidence="7" id="KW-0511">Multifunctional enzyme</keyword>
<dbReference type="Proteomes" id="UP000247569">
    <property type="component" value="Unassembled WGS sequence"/>
</dbReference>
<dbReference type="SUPFAM" id="SSF52151">
    <property type="entry name" value="FabD/lysophospholipase-like"/>
    <property type="match status" value="2"/>
</dbReference>
<feature type="non-terminal residue" evidence="11">
    <location>
        <position position="1"/>
    </location>
</feature>
<dbReference type="FunFam" id="1.10.1200.10:FF:000007">
    <property type="entry name" value="Probable polyketide synthase pks17"/>
    <property type="match status" value="1"/>
</dbReference>
<dbReference type="InterPro" id="IPR014030">
    <property type="entry name" value="Ketoacyl_synth_N"/>
</dbReference>
<dbReference type="PROSITE" id="PS00606">
    <property type="entry name" value="KS3_1"/>
    <property type="match status" value="1"/>
</dbReference>
<dbReference type="InterPro" id="IPR018201">
    <property type="entry name" value="Ketoacyl_synth_AS"/>
</dbReference>
<keyword evidence="4" id="KW-0808">Transferase</keyword>
<evidence type="ECO:0000259" key="10">
    <source>
        <dbReference type="PROSITE" id="PS52004"/>
    </source>
</evidence>
<dbReference type="InterPro" id="IPR006162">
    <property type="entry name" value="Ppantetheine_attach_site"/>
</dbReference>
<evidence type="ECO:0000313" key="11">
    <source>
        <dbReference type="EMBL" id="PXX51904.1"/>
    </source>
</evidence>
<dbReference type="Pfam" id="PF00109">
    <property type="entry name" value="ketoacyl-synt"/>
    <property type="match status" value="1"/>
</dbReference>
<keyword evidence="3" id="KW-0597">Phosphoprotein</keyword>
<dbReference type="EMBL" id="QJKF01000040">
    <property type="protein sequence ID" value="PXX51904.1"/>
    <property type="molecule type" value="Genomic_DNA"/>
</dbReference>
<dbReference type="InterPro" id="IPR013968">
    <property type="entry name" value="PKS_KR"/>
</dbReference>
<dbReference type="Pfam" id="PF18369">
    <property type="entry name" value="PKS_DE"/>
    <property type="match status" value="1"/>
</dbReference>
<gene>
    <name evidence="11" type="ORF">DFR70_1401</name>
</gene>
<dbReference type="Pfam" id="PF00698">
    <property type="entry name" value="Acyl_transf_1"/>
    <property type="match status" value="1"/>
</dbReference>
<dbReference type="CDD" id="cd08952">
    <property type="entry name" value="KR_1_SDR_x"/>
    <property type="match status" value="1"/>
</dbReference>
<keyword evidence="12" id="KW-1185">Reference proteome</keyword>
<accession>A0A318JRM1</accession>
<dbReference type="Gene3D" id="3.40.47.10">
    <property type="match status" value="1"/>
</dbReference>
<evidence type="ECO:0000256" key="6">
    <source>
        <dbReference type="ARBA" id="ARBA00023098"/>
    </source>
</evidence>
<dbReference type="SMART" id="SM00827">
    <property type="entry name" value="PKS_AT"/>
    <property type="match status" value="1"/>
</dbReference>
<dbReference type="OrthoDB" id="9778690at2"/>
<dbReference type="Gene3D" id="3.30.70.3290">
    <property type="match status" value="2"/>
</dbReference>
<dbReference type="PROSITE" id="PS00012">
    <property type="entry name" value="PHOSPHOPANTETHEINE"/>
    <property type="match status" value="1"/>
</dbReference>
<dbReference type="InterPro" id="IPR014043">
    <property type="entry name" value="Acyl_transferase_dom"/>
</dbReference>
<evidence type="ECO:0000256" key="7">
    <source>
        <dbReference type="ARBA" id="ARBA00023268"/>
    </source>
</evidence>
<evidence type="ECO:0000256" key="2">
    <source>
        <dbReference type="ARBA" id="ARBA00022450"/>
    </source>
</evidence>
<dbReference type="Gene3D" id="1.10.1200.10">
    <property type="entry name" value="ACP-like"/>
    <property type="match status" value="1"/>
</dbReference>
<dbReference type="InterPro" id="IPR020841">
    <property type="entry name" value="PKS_Beta-ketoAc_synthase_dom"/>
</dbReference>
<dbReference type="InterPro" id="IPR032821">
    <property type="entry name" value="PKS_assoc"/>
</dbReference>
<dbReference type="InterPro" id="IPR041618">
    <property type="entry name" value="PKS_DE"/>
</dbReference>
<sequence length="1408" mass="148512">ATIALPPNQLHTHLTQHPHTNIAAINGPTSTVVSGAAEAIDGLLGELEHQGVRVRRIPVDYASHSAHVDAIEAELAEALAPIVPRAGHIPFHSTVTGTPLPGTELTAGYWYRNLRQTVLFHQVVAALPDTYTTFVEPSPHPVLTAVVEESAGDDVIAVGTLRRDDGDLTRLLVSAAEAWTRGVYIDWAATQSIHARRIPLPTYPFQRTRYWLDTPARVADAADGADAEFWQAIEHQDLDALTELLAVTDRDPRAELRPAVTLLSDWRRERVTSSTIDSWRYHVSWRPLASPHAGPAGTGTHLALLPAAAAEHAVITTALDALTHAGASVVRIPCDGRESRESLGRLLAEHQPRRVLSFAAFGDDPVATTLALFQACAAQELDGSVWCVSSGAVAVGPADRIRAPHQAAVWGLGQVAGLEHPRWWGGLLDMPEQTDARAAARFAAALADDQPEDQLAIRASGVFVRRLTRATAVTPNRVWRTDGPVLVTGGTGALGAHVARWLARSGVRHLVLTSRRGPEAPGAGELCAELVALAPGIRVDVAPCDVADRAALDRLLAAVGTPVTAVFHTAGSAAAASLRDTTTELVARTWAGKARGARNLDDAFANADLDAFVLFSSGAGVWGGGGQGAYAAANAYLDALARARRDRGRHALAVAWGTWDGDGMAADEAGKALHRLGLPPMPAELAVAALHRALDRDDTHLVVADIAWNRFAPTLSAARRRPLIGDLAEARAVLDEPDRAASPTDATAWQRAMSGLSAADRRRAMLDLVRAEVATVLGHDSPDAVSPRAAFRDLGVDSLTAVQLRNRLRTTTGVAMPATLVFDHPSPAALVDHLERTLLGDAPAGTADPVAPQHNDDPVVIISMGCRFPGGADSPEALWELVEQGRDAISDFPADRGWDLDGLYDPELSRPGTSYAREGAFLTDAAAFDAAVFGISPREALAMDPQQRLLLETAWESFERAGIAVDSLAKSRTGVFIGAATSHYAAADAEERTEGYRITGTATAVVSGRISYAFGLEGPAVTVDTACSSSLVAMHLAAQALRGGECSLALAGGVTVMSTPAAFVEFSRQRGLAADGRCKAFAAAADGTGWGEGAGLVLLERLSDARRNGHPVLAVLRGSAVNQDGASNGLSAPNGPSQQRVIRQALAAAGLRPSEVDAVEAHGTGTRLGDPIEAQALLATYGQEREQPLWLGTIKSNIGHTQSAAGVAGVIKMVMAMRHGRLPRTLHVDEPTPQVDWTEGLVSLLHESQPWPADRPRRAGVSAFGVSGTNAHVILEQVPEPEPVVAQGSAPVVPLLLSAHDSAALAAAAARLIDRIDADASILDLGYALATTRAALTERAVIVAEEPDEYRRALAELAAGTPHPAVITGRATEQRLAMVFSGQGGQRLGMGRELYDTYPTYADAFDTT</sequence>
<dbReference type="PANTHER" id="PTHR43775:SF51">
    <property type="entry name" value="INACTIVE PHENOLPHTHIOCEROL SYNTHESIS POLYKETIDE SYNTHASE TYPE I PKS1-RELATED"/>
    <property type="match status" value="1"/>
</dbReference>
<feature type="non-terminal residue" evidence="11">
    <location>
        <position position="1408"/>
    </location>
</feature>
<proteinExistence type="predicted"/>
<dbReference type="SUPFAM" id="SSF51735">
    <property type="entry name" value="NAD(P)-binding Rossmann-fold domains"/>
    <property type="match status" value="2"/>
</dbReference>
<comment type="caution">
    <text evidence="11">The sequence shown here is derived from an EMBL/GenBank/DDBJ whole genome shotgun (WGS) entry which is preliminary data.</text>
</comment>
<dbReference type="SUPFAM" id="SSF53901">
    <property type="entry name" value="Thiolase-like"/>
    <property type="match status" value="1"/>
</dbReference>
<dbReference type="CDD" id="cd00833">
    <property type="entry name" value="PKS"/>
    <property type="match status" value="1"/>
</dbReference>
<dbReference type="SMART" id="SM00823">
    <property type="entry name" value="PKS_PP"/>
    <property type="match status" value="1"/>
</dbReference>
<keyword evidence="6" id="KW-0443">Lipid metabolism</keyword>
<dbReference type="RefSeq" id="WP_146251474.1">
    <property type="nucleotide sequence ID" value="NZ_QJKF01000040.1"/>
</dbReference>
<dbReference type="InterPro" id="IPR014031">
    <property type="entry name" value="Ketoacyl_synth_C"/>
</dbReference>
<dbReference type="Gene3D" id="3.40.366.10">
    <property type="entry name" value="Malonyl-Coenzyme A Acyl Carrier Protein, domain 2"/>
    <property type="match status" value="2"/>
</dbReference>
<dbReference type="Pfam" id="PF02801">
    <property type="entry name" value="Ketoacyl-synt_C"/>
    <property type="match status" value="1"/>
</dbReference>
<dbReference type="SMART" id="SM00822">
    <property type="entry name" value="PKS_KR"/>
    <property type="match status" value="1"/>
</dbReference>
<dbReference type="InterPro" id="IPR050091">
    <property type="entry name" value="PKS_NRPS_Biosynth_Enz"/>
</dbReference>
<feature type="domain" description="Carrier" evidence="9">
    <location>
        <begin position="763"/>
        <end position="838"/>
    </location>
</feature>
<evidence type="ECO:0000256" key="8">
    <source>
        <dbReference type="ARBA" id="ARBA00023315"/>
    </source>
</evidence>
<dbReference type="PROSITE" id="PS52004">
    <property type="entry name" value="KS3_2"/>
    <property type="match status" value="1"/>
</dbReference>
<protein>
    <submittedName>
        <fullName evidence="11">Ketoacyl-synthetase-like protein</fullName>
    </submittedName>
</protein>
<dbReference type="SMART" id="SM01294">
    <property type="entry name" value="PKS_PP_betabranch"/>
    <property type="match status" value="1"/>
</dbReference>
<dbReference type="InterPro" id="IPR020806">
    <property type="entry name" value="PKS_PP-bd"/>
</dbReference>
<evidence type="ECO:0000256" key="5">
    <source>
        <dbReference type="ARBA" id="ARBA00022832"/>
    </source>
</evidence>
<dbReference type="Gene3D" id="3.40.50.720">
    <property type="entry name" value="NAD(P)-binding Rossmann-like Domain"/>
    <property type="match status" value="1"/>
</dbReference>
<keyword evidence="8" id="KW-0012">Acyltransferase</keyword>
<dbReference type="InterPro" id="IPR016039">
    <property type="entry name" value="Thiolase-like"/>
</dbReference>
<dbReference type="InterPro" id="IPR057326">
    <property type="entry name" value="KR_dom"/>
</dbReference>
<organism evidence="11 12">
    <name type="scientific">Nocardia tenerifensis</name>
    <dbReference type="NCBI Taxonomy" id="228006"/>
    <lineage>
        <taxon>Bacteria</taxon>
        <taxon>Bacillati</taxon>
        <taxon>Actinomycetota</taxon>
        <taxon>Actinomycetes</taxon>
        <taxon>Mycobacteriales</taxon>
        <taxon>Nocardiaceae</taxon>
        <taxon>Nocardia</taxon>
    </lineage>
</organism>
<dbReference type="InterPro" id="IPR009081">
    <property type="entry name" value="PP-bd_ACP"/>
</dbReference>
<evidence type="ECO:0000256" key="1">
    <source>
        <dbReference type="ARBA" id="ARBA00005189"/>
    </source>
</evidence>
<dbReference type="InterPro" id="IPR001227">
    <property type="entry name" value="Ac_transferase_dom_sf"/>
</dbReference>
<dbReference type="Pfam" id="PF00550">
    <property type="entry name" value="PP-binding"/>
    <property type="match status" value="1"/>
</dbReference>
<dbReference type="FunFam" id="3.40.47.10:FF:000019">
    <property type="entry name" value="Polyketide synthase type I"/>
    <property type="match status" value="1"/>
</dbReference>
<comment type="pathway">
    <text evidence="1">Lipid metabolism.</text>
</comment>
<dbReference type="GO" id="GO:0004315">
    <property type="term" value="F:3-oxoacyl-[acyl-carrier-protein] synthase activity"/>
    <property type="evidence" value="ECO:0007669"/>
    <property type="project" value="InterPro"/>
</dbReference>
<dbReference type="SMART" id="SM00825">
    <property type="entry name" value="PKS_KS"/>
    <property type="match status" value="1"/>
</dbReference>
<dbReference type="InterPro" id="IPR016036">
    <property type="entry name" value="Malonyl_transacylase_ACP-bd"/>
</dbReference>
<evidence type="ECO:0000256" key="4">
    <source>
        <dbReference type="ARBA" id="ARBA00022679"/>
    </source>
</evidence>
<dbReference type="PROSITE" id="PS50075">
    <property type="entry name" value="CARRIER"/>
    <property type="match status" value="1"/>
</dbReference>
<dbReference type="InterPro" id="IPR016035">
    <property type="entry name" value="Acyl_Trfase/lysoPLipase"/>
</dbReference>
<dbReference type="SUPFAM" id="SSF47336">
    <property type="entry name" value="ACP-like"/>
    <property type="match status" value="1"/>
</dbReference>